<dbReference type="PANTHER" id="PTHR43143">
    <property type="entry name" value="METALLOPHOSPHOESTERASE, CALCINEURIN SUPERFAMILY"/>
    <property type="match status" value="1"/>
</dbReference>
<dbReference type="RefSeq" id="WP_093197097.1">
    <property type="nucleotide sequence ID" value="NZ_FNGS01000001.1"/>
</dbReference>
<feature type="chain" id="PRO_5011770346" evidence="1">
    <location>
        <begin position="17"/>
        <end position="356"/>
    </location>
</feature>
<dbReference type="OrthoDB" id="9772095at2"/>
<dbReference type="InterPro" id="IPR004843">
    <property type="entry name" value="Calcineurin-like_PHP"/>
</dbReference>
<accession>A0A1G9ICM2</accession>
<dbReference type="InterPro" id="IPR051918">
    <property type="entry name" value="STPP_CPPED1"/>
</dbReference>
<feature type="signal peptide" evidence="1">
    <location>
        <begin position="1"/>
        <end position="16"/>
    </location>
</feature>
<protein>
    <submittedName>
        <fullName evidence="3">3',5'-cyclic AMP phosphodiesterase CpdA</fullName>
    </submittedName>
</protein>
<dbReference type="InterPro" id="IPR029052">
    <property type="entry name" value="Metallo-depent_PP-like"/>
</dbReference>
<sequence length="356" mass="39678">MKYLLLWLGLSLPALAQEPYRAPALSDPKSWTMVVLPDPQNYVKFAENQPLFDLMTVWIRQNAAKLNIGLVLCTGDLVDQNLNPHPDGTHGNQTGTQQWEAVSKSFAHLDGQVPYILCTGNHDYGIKNAENRYSQFQRWFPPERNPLTNSLLKAMTANAQGIPTLENACYSFTDPHGQKRLIFSLEFLPRKEVVDWAGKLAADPGYADHTGIVLTHSYLRSSLKNNEPIDAESYPLGTQTVGRELWKTLLAPSRNLQLLICGHVADSEGHEGHVGYREDRNAAGKTVAQMLFNAQREGGGWHGNGGDGWLRLLEFLPDGHTIVVRTFSPLFAASPATQHLAWRMAPIDSFRIDLSK</sequence>
<gene>
    <name evidence="3" type="ORF">SAMN04488090_0428</name>
</gene>
<dbReference type="Proteomes" id="UP000198901">
    <property type="component" value="Unassembled WGS sequence"/>
</dbReference>
<evidence type="ECO:0000313" key="3">
    <source>
        <dbReference type="EMBL" id="SDL23018.1"/>
    </source>
</evidence>
<reference evidence="3 4" key="1">
    <citation type="submission" date="2016-10" db="EMBL/GenBank/DDBJ databases">
        <authorList>
            <person name="de Groot N.N."/>
        </authorList>
    </citation>
    <scope>NUCLEOTIDE SEQUENCE [LARGE SCALE GENOMIC DNA]</scope>
    <source>
        <strain evidence="3 4">DSM 21668</strain>
    </source>
</reference>
<dbReference type="PANTHER" id="PTHR43143:SF5">
    <property type="entry name" value="SECRETED PROTEIN"/>
    <property type="match status" value="1"/>
</dbReference>
<proteinExistence type="predicted"/>
<evidence type="ECO:0000259" key="2">
    <source>
        <dbReference type="Pfam" id="PF00149"/>
    </source>
</evidence>
<dbReference type="SUPFAM" id="SSF56300">
    <property type="entry name" value="Metallo-dependent phosphatases"/>
    <property type="match status" value="1"/>
</dbReference>
<name>A0A1G9ICM2_9BACT</name>
<evidence type="ECO:0000313" key="4">
    <source>
        <dbReference type="Proteomes" id="UP000198901"/>
    </source>
</evidence>
<organism evidence="3 4">
    <name type="scientific">Siphonobacter aquaeclarae</name>
    <dbReference type="NCBI Taxonomy" id="563176"/>
    <lineage>
        <taxon>Bacteria</taxon>
        <taxon>Pseudomonadati</taxon>
        <taxon>Bacteroidota</taxon>
        <taxon>Cytophagia</taxon>
        <taxon>Cytophagales</taxon>
        <taxon>Cytophagaceae</taxon>
        <taxon>Siphonobacter</taxon>
    </lineage>
</organism>
<dbReference type="AlphaFoldDB" id="A0A1G9ICM2"/>
<dbReference type="Pfam" id="PF00149">
    <property type="entry name" value="Metallophos"/>
    <property type="match status" value="1"/>
</dbReference>
<evidence type="ECO:0000256" key="1">
    <source>
        <dbReference type="SAM" id="SignalP"/>
    </source>
</evidence>
<dbReference type="STRING" id="563176.SAMN04488090_0428"/>
<dbReference type="EMBL" id="FNGS01000001">
    <property type="protein sequence ID" value="SDL23018.1"/>
    <property type="molecule type" value="Genomic_DNA"/>
</dbReference>
<keyword evidence="1" id="KW-0732">Signal</keyword>
<dbReference type="GO" id="GO:0016787">
    <property type="term" value="F:hydrolase activity"/>
    <property type="evidence" value="ECO:0007669"/>
    <property type="project" value="InterPro"/>
</dbReference>
<dbReference type="Gene3D" id="3.60.21.10">
    <property type="match status" value="1"/>
</dbReference>
<keyword evidence="4" id="KW-1185">Reference proteome</keyword>
<feature type="domain" description="Calcineurin-like phosphoesterase" evidence="2">
    <location>
        <begin position="53"/>
        <end position="264"/>
    </location>
</feature>